<dbReference type="GO" id="GO:0005980">
    <property type="term" value="P:glycogen catabolic process"/>
    <property type="evidence" value="ECO:0007669"/>
    <property type="project" value="EnsemblFungi"/>
</dbReference>
<dbReference type="OrthoDB" id="6123450at2759"/>
<accession>G8ZRY3</accession>
<evidence type="ECO:0000256" key="5">
    <source>
        <dbReference type="ARBA" id="ARBA00023277"/>
    </source>
</evidence>
<feature type="transmembrane region" description="Helical" evidence="10">
    <location>
        <begin position="15"/>
        <end position="34"/>
    </location>
</feature>
<proteinExistence type="inferred from homology"/>
<dbReference type="RefSeq" id="XP_003680486.1">
    <property type="nucleotide sequence ID" value="XM_003680438.1"/>
</dbReference>
<evidence type="ECO:0000256" key="3">
    <source>
        <dbReference type="ARBA" id="ARBA00012593"/>
    </source>
</evidence>
<dbReference type="AlphaFoldDB" id="G8ZRY3"/>
<evidence type="ECO:0000256" key="6">
    <source>
        <dbReference type="ARBA" id="ARBA00023295"/>
    </source>
</evidence>
<evidence type="ECO:0000256" key="8">
    <source>
        <dbReference type="ARBA" id="ARBA00033442"/>
    </source>
</evidence>
<dbReference type="InterPro" id="IPR008928">
    <property type="entry name" value="6-hairpin_glycosidase_sf"/>
</dbReference>
<reference evidence="12 13" key="1">
    <citation type="journal article" date="2011" name="Proc. Natl. Acad. Sci. U.S.A.">
        <title>Evolutionary erosion of yeast sex chromosomes by mating-type switching accidents.</title>
        <authorList>
            <person name="Gordon J.L."/>
            <person name="Armisen D."/>
            <person name="Proux-Wera E."/>
            <person name="Oheigeartaigh S.S."/>
            <person name="Byrne K.P."/>
            <person name="Wolfe K.H."/>
        </authorList>
    </citation>
    <scope>NUCLEOTIDE SEQUENCE [LARGE SCALE GENOMIC DNA]</scope>
    <source>
        <strain evidence="13">ATCC 10662 / CBS 1146 / NBRC 0425 / NCYC 2629 / NRRL Y-866</strain>
    </source>
</reference>
<dbReference type="GO" id="GO:0004339">
    <property type="term" value="F:glucan 1,4-alpha-glucosidase activity"/>
    <property type="evidence" value="ECO:0007669"/>
    <property type="project" value="UniProtKB-EC"/>
</dbReference>
<dbReference type="Pfam" id="PF00723">
    <property type="entry name" value="Glyco_hydro_15"/>
    <property type="match status" value="1"/>
</dbReference>
<dbReference type="EC" id="3.2.1.3" evidence="3"/>
<dbReference type="HOGENOM" id="CLU_012173_2_0_1"/>
<evidence type="ECO:0000256" key="7">
    <source>
        <dbReference type="ARBA" id="ARBA00023326"/>
    </source>
</evidence>
<evidence type="ECO:0000313" key="13">
    <source>
        <dbReference type="Proteomes" id="UP000005627"/>
    </source>
</evidence>
<keyword evidence="13" id="KW-1185">Reference proteome</keyword>
<dbReference type="KEGG" id="tdl:TDEL_0C03860"/>
<dbReference type="InterPro" id="IPR011613">
    <property type="entry name" value="GH15-like"/>
</dbReference>
<evidence type="ECO:0000313" key="12">
    <source>
        <dbReference type="EMBL" id="CCE91275.1"/>
    </source>
</evidence>
<dbReference type="GeneID" id="11500610"/>
<keyword evidence="10" id="KW-0472">Membrane</keyword>
<dbReference type="eggNOG" id="ENOG502QPM2">
    <property type="taxonomic scope" value="Eukaryota"/>
</dbReference>
<feature type="domain" description="GH15-like" evidence="11">
    <location>
        <begin position="126"/>
        <end position="586"/>
    </location>
</feature>
<dbReference type="InterPro" id="IPR012341">
    <property type="entry name" value="6hp_glycosidase-like_sf"/>
</dbReference>
<gene>
    <name evidence="12" type="primary">TDEL0C03860</name>
    <name evidence="12" type="ORF">TDEL_0C03860</name>
</gene>
<dbReference type="GO" id="GO:0000324">
    <property type="term" value="C:fungal-type vacuole"/>
    <property type="evidence" value="ECO:0007669"/>
    <property type="project" value="EnsemblFungi"/>
</dbReference>
<evidence type="ECO:0000256" key="4">
    <source>
        <dbReference type="ARBA" id="ARBA00022801"/>
    </source>
</evidence>
<evidence type="ECO:0000259" key="11">
    <source>
        <dbReference type="Pfam" id="PF00723"/>
    </source>
</evidence>
<keyword evidence="10" id="KW-1133">Transmembrane helix</keyword>
<dbReference type="InterPro" id="IPR000165">
    <property type="entry name" value="Glucoamylase"/>
</dbReference>
<keyword evidence="6" id="KW-0326">Glycosidase</keyword>
<organism evidence="12 13">
    <name type="scientific">Torulaspora delbrueckii</name>
    <name type="common">Yeast</name>
    <name type="synonym">Candida colliculosa</name>
    <dbReference type="NCBI Taxonomy" id="4950"/>
    <lineage>
        <taxon>Eukaryota</taxon>
        <taxon>Fungi</taxon>
        <taxon>Dikarya</taxon>
        <taxon>Ascomycota</taxon>
        <taxon>Saccharomycotina</taxon>
        <taxon>Saccharomycetes</taxon>
        <taxon>Saccharomycetales</taxon>
        <taxon>Saccharomycetaceae</taxon>
        <taxon>Torulaspora</taxon>
    </lineage>
</organism>
<dbReference type="STRING" id="1076872.G8ZRY3"/>
<dbReference type="InParanoid" id="G8ZRY3"/>
<evidence type="ECO:0000256" key="1">
    <source>
        <dbReference type="ARBA" id="ARBA00001863"/>
    </source>
</evidence>
<evidence type="ECO:0000256" key="10">
    <source>
        <dbReference type="SAM" id="Phobius"/>
    </source>
</evidence>
<dbReference type="EMBL" id="HE616744">
    <property type="protein sequence ID" value="CCE91275.1"/>
    <property type="molecule type" value="Genomic_DNA"/>
</dbReference>
<dbReference type="FunCoup" id="G8ZRY3">
    <property type="interactions" value="114"/>
</dbReference>
<dbReference type="Proteomes" id="UP000005627">
    <property type="component" value="Chromosome 3"/>
</dbReference>
<dbReference type="SUPFAM" id="SSF48208">
    <property type="entry name" value="Six-hairpin glycosidases"/>
    <property type="match status" value="1"/>
</dbReference>
<keyword evidence="7" id="KW-0624">Polysaccharide degradation</keyword>
<evidence type="ECO:0000256" key="9">
    <source>
        <dbReference type="ARBA" id="ARBA00033473"/>
    </source>
</evidence>
<evidence type="ECO:0000256" key="2">
    <source>
        <dbReference type="ARBA" id="ARBA00006188"/>
    </source>
</evidence>
<protein>
    <recommendedName>
        <fullName evidence="3">glucan 1,4-alpha-glucosidase</fullName>
        <ecNumber evidence="3">3.2.1.3</ecNumber>
    </recommendedName>
    <alternativeName>
        <fullName evidence="9">1,4-alpha-D-glucan glucohydrolase</fullName>
    </alternativeName>
    <alternativeName>
        <fullName evidence="8">Glucan 1,4-alpha-glucosidase</fullName>
    </alternativeName>
</protein>
<comment type="catalytic activity">
    <reaction evidence="1">
        <text>Hydrolysis of terminal (1-&gt;4)-linked alpha-D-glucose residues successively from non-reducing ends of the chains with release of beta-D-glucose.</text>
        <dbReference type="EC" id="3.2.1.3"/>
    </reaction>
</comment>
<keyword evidence="4" id="KW-0378">Hydrolase</keyword>
<dbReference type="PANTHER" id="PTHR31616:SF9">
    <property type="entry name" value="GLUCOAMYLASE, INTRACELLULAR SPORULATION-SPECIFIC"/>
    <property type="match status" value="1"/>
</dbReference>
<dbReference type="PANTHER" id="PTHR31616">
    <property type="entry name" value="TREHALASE"/>
    <property type="match status" value="1"/>
</dbReference>
<keyword evidence="10" id="KW-0812">Transmembrane</keyword>
<keyword evidence="5" id="KW-0119">Carbohydrate metabolism</keyword>
<name>G8ZRY3_TORDE</name>
<dbReference type="PRINTS" id="PR00736">
    <property type="entry name" value="GLHYDRLASE15"/>
</dbReference>
<sequence>MKGSINGSHRGSKHALSVLTLIIIISLIAYRFFLPLESELQVARAPWSFEDEDRNVTIVDFFKPFDSAHPTSLPLKDYYRKINLKPVAPYSINRANFSEWVDVQCESSFERLLQNVADSELNGDHLVSEGVVEGVVIASPSKSAPDYFYQWVRDAAITMHTVVNNLFPVTVAPYDAGAGAVNVTLARTVLKYVNNSYVLQRSDNPSGQGVDGQDGNPLRGLGEPKWLVDNKPFTQNWGRPQNDGPPLRSLTIFTLLHELALNGVALEDIIEKCGFGADLIFRNDTELFEQIIYWDLRFIMFNWKEDSFDLWEEVNGKHFFTSLVQFTSIKMAISFLEKSENEWTRFDKQVLLQDLRKCLNDMAQFLTFDSGFINPNKNYIVETPSVLNQRCGLDIAVIIGSLLTHAENFDVGVPFGVTDTGVLNTLYSLVKSMGVIYPINHQRAPLNIGVALGRYPEDIYDGVGTSEGNPWFLATSAAPELLYRLILENYKLQRDLVIPLNRWESEFWTLVFDGFQHYTDQEYQLVIPWGSPAFGQTMTAVFDLGESFLDKMREHVSDAGEMSEQFNKYTGYLQGAHDLTWSYGALWSTCHARKQVLPLVSA</sequence>
<comment type="similarity">
    <text evidence="2">Belongs to the glycosyl hydrolase 15 family.</text>
</comment>
<dbReference type="Gene3D" id="1.50.10.10">
    <property type="match status" value="1"/>
</dbReference>